<feature type="chain" id="PRO_5023868958" description="Cytochrome P450 CYP736A12-like" evidence="12">
    <location>
        <begin position="26"/>
        <end position="518"/>
    </location>
</feature>
<dbReference type="OrthoDB" id="2789670at2759"/>
<feature type="signal peptide" evidence="12">
    <location>
        <begin position="1"/>
        <end position="25"/>
    </location>
</feature>
<dbReference type="GO" id="GO:0016705">
    <property type="term" value="F:oxidoreductase activity, acting on paired donors, with incorporation or reduction of molecular oxygen"/>
    <property type="evidence" value="ECO:0007669"/>
    <property type="project" value="InterPro"/>
</dbReference>
<dbReference type="PRINTS" id="PR00385">
    <property type="entry name" value="P450"/>
</dbReference>
<comment type="subcellular location">
    <subcellularLocation>
        <location evidence="2">Membrane</location>
    </subcellularLocation>
</comment>
<dbReference type="PROSITE" id="PS00086">
    <property type="entry name" value="CYTOCHROME_P450"/>
    <property type="match status" value="1"/>
</dbReference>
<dbReference type="InterPro" id="IPR001128">
    <property type="entry name" value="Cyt_P450"/>
</dbReference>
<dbReference type="GO" id="GO:0016020">
    <property type="term" value="C:membrane"/>
    <property type="evidence" value="ECO:0007669"/>
    <property type="project" value="UniProtKB-SubCell"/>
</dbReference>
<keyword evidence="14" id="KW-1185">Reference proteome</keyword>
<protein>
    <recommendedName>
        <fullName evidence="15">Cytochrome P450 CYP736A12-like</fullName>
    </recommendedName>
</protein>
<dbReference type="AlphaFoldDB" id="A0A5J5BNF2"/>
<dbReference type="EMBL" id="CM018035">
    <property type="protein sequence ID" value="KAA8542691.1"/>
    <property type="molecule type" value="Genomic_DNA"/>
</dbReference>
<organism evidence="13 14">
    <name type="scientific">Nyssa sinensis</name>
    <dbReference type="NCBI Taxonomy" id="561372"/>
    <lineage>
        <taxon>Eukaryota</taxon>
        <taxon>Viridiplantae</taxon>
        <taxon>Streptophyta</taxon>
        <taxon>Embryophyta</taxon>
        <taxon>Tracheophyta</taxon>
        <taxon>Spermatophyta</taxon>
        <taxon>Magnoliopsida</taxon>
        <taxon>eudicotyledons</taxon>
        <taxon>Gunneridae</taxon>
        <taxon>Pentapetalae</taxon>
        <taxon>asterids</taxon>
        <taxon>Cornales</taxon>
        <taxon>Nyssaceae</taxon>
        <taxon>Nyssa</taxon>
    </lineage>
</organism>
<dbReference type="SUPFAM" id="SSF48264">
    <property type="entry name" value="Cytochrome P450"/>
    <property type="match status" value="1"/>
</dbReference>
<keyword evidence="4 10" id="KW-0349">Heme</keyword>
<evidence type="ECO:0000256" key="5">
    <source>
        <dbReference type="ARBA" id="ARBA00022723"/>
    </source>
</evidence>
<evidence type="ECO:0000256" key="7">
    <source>
        <dbReference type="ARBA" id="ARBA00023004"/>
    </source>
</evidence>
<keyword evidence="7 10" id="KW-0408">Iron</keyword>
<evidence type="ECO:0000256" key="4">
    <source>
        <dbReference type="ARBA" id="ARBA00022617"/>
    </source>
</evidence>
<evidence type="ECO:0000256" key="2">
    <source>
        <dbReference type="ARBA" id="ARBA00004370"/>
    </source>
</evidence>
<dbReference type="Pfam" id="PF00067">
    <property type="entry name" value="p450"/>
    <property type="match status" value="1"/>
</dbReference>
<comment type="cofactor">
    <cofactor evidence="1 10">
        <name>heme</name>
        <dbReference type="ChEBI" id="CHEBI:30413"/>
    </cofactor>
</comment>
<comment type="similarity">
    <text evidence="3 11">Belongs to the cytochrome P450 family.</text>
</comment>
<sequence length="518" mass="58401">MSPFIFATLLLLLGALWSFIHLRQATSSSPNHQKYGKKLPPSPPSLPIVGNLHLLGKLPHRSLQNLAKKYGPIMSMRLGYVPATVVSSPRAAELFLKTHDTVFASRPKVQASQYLSFGARGMAFSEYGPYWRNVRKFCTLELLSVTKIDSFAAMRREELELLVRSLKEEAAARGVVDISEKVAMVVENMTYRMLFGRSRDDRFDLKANVQETIRLAGAFNLADYVPFLGALDLQGLTRRLKATSKALDKILDIIIDEHVHEDNSGHPRHATDFLDVMLSLMNKSTNTHDELSYMIDPTSIKAIMLDMISGAIETSATAIDWTLSELVRNPEIMRQLQEELRSVIGVDEMVEEKDLAKLDYLDMVIKESLRLHPVAPLLVPRESMEDIVIDDYYIPKKSRIIVNSWAIGRDPKVWSDNAEEFIPERFIGSNIELRGQDFELTPFGSGRRGCPGVHLGLINIRSVVAHFVHCFDWELPNGMPASELDMTENFGLSAPRANHLLAIPRYRQVSETCEEVIL</sequence>
<gene>
    <name evidence="13" type="ORF">F0562_023810</name>
</gene>
<evidence type="ECO:0000256" key="1">
    <source>
        <dbReference type="ARBA" id="ARBA00001971"/>
    </source>
</evidence>
<keyword evidence="5 10" id="KW-0479">Metal-binding</keyword>
<dbReference type="Proteomes" id="UP000325577">
    <property type="component" value="Linkage Group LG12"/>
</dbReference>
<evidence type="ECO:0000256" key="11">
    <source>
        <dbReference type="RuleBase" id="RU000461"/>
    </source>
</evidence>
<evidence type="ECO:0000313" key="14">
    <source>
        <dbReference type="Proteomes" id="UP000325577"/>
    </source>
</evidence>
<evidence type="ECO:0000256" key="3">
    <source>
        <dbReference type="ARBA" id="ARBA00010617"/>
    </source>
</evidence>
<proteinExistence type="inferred from homology"/>
<dbReference type="PRINTS" id="PR00463">
    <property type="entry name" value="EP450I"/>
</dbReference>
<evidence type="ECO:0000256" key="6">
    <source>
        <dbReference type="ARBA" id="ARBA00023002"/>
    </source>
</evidence>
<dbReference type="GO" id="GO:0005506">
    <property type="term" value="F:iron ion binding"/>
    <property type="evidence" value="ECO:0007669"/>
    <property type="project" value="InterPro"/>
</dbReference>
<evidence type="ECO:0008006" key="15">
    <source>
        <dbReference type="Google" id="ProtNLM"/>
    </source>
</evidence>
<dbReference type="FunFam" id="1.10.630.10:FF:000011">
    <property type="entry name" value="Cytochrome P450 83B1"/>
    <property type="match status" value="1"/>
</dbReference>
<keyword evidence="8 11" id="KW-0503">Monooxygenase</keyword>
<keyword evidence="12" id="KW-0732">Signal</keyword>
<name>A0A5J5BNF2_9ASTE</name>
<dbReference type="PANTHER" id="PTHR47943:SF9">
    <property type="entry name" value="CYTOCHROME P450"/>
    <property type="match status" value="1"/>
</dbReference>
<dbReference type="GO" id="GO:0020037">
    <property type="term" value="F:heme binding"/>
    <property type="evidence" value="ECO:0007669"/>
    <property type="project" value="InterPro"/>
</dbReference>
<dbReference type="GO" id="GO:0004497">
    <property type="term" value="F:monooxygenase activity"/>
    <property type="evidence" value="ECO:0007669"/>
    <property type="project" value="UniProtKB-KW"/>
</dbReference>
<evidence type="ECO:0000256" key="8">
    <source>
        <dbReference type="ARBA" id="ARBA00023033"/>
    </source>
</evidence>
<evidence type="ECO:0000256" key="12">
    <source>
        <dbReference type="SAM" id="SignalP"/>
    </source>
</evidence>
<keyword evidence="6 11" id="KW-0560">Oxidoreductase</keyword>
<evidence type="ECO:0000313" key="13">
    <source>
        <dbReference type="EMBL" id="KAA8542691.1"/>
    </source>
</evidence>
<reference evidence="13 14" key="1">
    <citation type="submission" date="2019-09" db="EMBL/GenBank/DDBJ databases">
        <title>A chromosome-level genome assembly of the Chinese tupelo Nyssa sinensis.</title>
        <authorList>
            <person name="Yang X."/>
            <person name="Kang M."/>
            <person name="Yang Y."/>
            <person name="Xiong H."/>
            <person name="Wang M."/>
            <person name="Zhang Z."/>
            <person name="Wang Z."/>
            <person name="Wu H."/>
            <person name="Ma T."/>
            <person name="Liu J."/>
            <person name="Xi Z."/>
        </authorList>
    </citation>
    <scope>NUCLEOTIDE SEQUENCE [LARGE SCALE GENOMIC DNA]</scope>
    <source>
        <strain evidence="13">J267</strain>
        <tissue evidence="13">Leaf</tissue>
    </source>
</reference>
<dbReference type="InterPro" id="IPR017972">
    <property type="entry name" value="Cyt_P450_CS"/>
</dbReference>
<dbReference type="CDD" id="cd11072">
    <property type="entry name" value="CYP71-like"/>
    <property type="match status" value="1"/>
</dbReference>
<dbReference type="Gene3D" id="1.10.630.10">
    <property type="entry name" value="Cytochrome P450"/>
    <property type="match status" value="1"/>
</dbReference>
<evidence type="ECO:0000256" key="9">
    <source>
        <dbReference type="ARBA" id="ARBA00023136"/>
    </source>
</evidence>
<dbReference type="InterPro" id="IPR036396">
    <property type="entry name" value="Cyt_P450_sf"/>
</dbReference>
<keyword evidence="9" id="KW-0472">Membrane</keyword>
<dbReference type="PANTHER" id="PTHR47943">
    <property type="entry name" value="CYTOCHROME P450 93A3-LIKE"/>
    <property type="match status" value="1"/>
</dbReference>
<evidence type="ECO:0000256" key="10">
    <source>
        <dbReference type="PIRSR" id="PIRSR602401-1"/>
    </source>
</evidence>
<accession>A0A5J5BNF2</accession>
<dbReference type="InterPro" id="IPR002401">
    <property type="entry name" value="Cyt_P450_E_grp-I"/>
</dbReference>
<feature type="binding site" description="axial binding residue" evidence="10">
    <location>
        <position position="450"/>
    </location>
    <ligand>
        <name>heme</name>
        <dbReference type="ChEBI" id="CHEBI:30413"/>
    </ligand>
    <ligandPart>
        <name>Fe</name>
        <dbReference type="ChEBI" id="CHEBI:18248"/>
    </ligandPart>
</feature>